<proteinExistence type="inferred from homology"/>
<feature type="transmembrane region" description="Helical" evidence="9">
    <location>
        <begin position="339"/>
        <end position="359"/>
    </location>
</feature>
<evidence type="ECO:0000256" key="5">
    <source>
        <dbReference type="ARBA" id="ARBA00022824"/>
    </source>
</evidence>
<gene>
    <name evidence="10" type="ORF">DLAC_04327</name>
</gene>
<feature type="transmembrane region" description="Helical" evidence="9">
    <location>
        <begin position="415"/>
        <end position="433"/>
    </location>
</feature>
<dbReference type="GO" id="GO:0006488">
    <property type="term" value="P:dolichol-linked oligosaccharide biosynthetic process"/>
    <property type="evidence" value="ECO:0007669"/>
    <property type="project" value="InterPro"/>
</dbReference>
<evidence type="ECO:0000313" key="11">
    <source>
        <dbReference type="Proteomes" id="UP000076078"/>
    </source>
</evidence>
<dbReference type="GO" id="GO:0005789">
    <property type="term" value="C:endoplasmic reticulum membrane"/>
    <property type="evidence" value="ECO:0007669"/>
    <property type="project" value="UniProtKB-SubCell"/>
</dbReference>
<evidence type="ECO:0000256" key="3">
    <source>
        <dbReference type="ARBA" id="ARBA00010288"/>
    </source>
</evidence>
<dbReference type="STRING" id="361077.A0A151ZJR5"/>
<feature type="transmembrane region" description="Helical" evidence="9">
    <location>
        <begin position="142"/>
        <end position="163"/>
    </location>
</feature>
<dbReference type="Pfam" id="PF04506">
    <property type="entry name" value="Rft-1"/>
    <property type="match status" value="1"/>
</dbReference>
<feature type="transmembrane region" description="Helical" evidence="9">
    <location>
        <begin position="12"/>
        <end position="32"/>
    </location>
</feature>
<feature type="transmembrane region" description="Helical" evidence="9">
    <location>
        <begin position="99"/>
        <end position="122"/>
    </location>
</feature>
<feature type="transmembrane region" description="Helical" evidence="9">
    <location>
        <begin position="170"/>
        <end position="187"/>
    </location>
</feature>
<dbReference type="AlphaFoldDB" id="A0A151ZJR5"/>
<keyword evidence="6 9" id="KW-1133">Transmembrane helix</keyword>
<comment type="function">
    <text evidence="8 9">Intramembrane glycolipid transporter that operates in the biosynthetic pathway of dolichol-linked oligosaccharides, the glycan precursors employed in protein asparagine (N)-glycosylation. The sequential addition of sugars to dolichol pyrophosphate produces dolichol-linked oligosaccharides containing fourteen sugars, including two GlcNAcs, nine mannoses and three glucoses. Once assembled, the oligosaccharide is transferred from the lipid to nascent proteins by oligosaccharyltransferases. The assembly of dolichol-linked oligosaccharides begins on the cytosolic side of the endoplasmic reticulum membrane and finishes in its lumen. RFT1 could mediate the translocation of the cytosolically oriented intermediate DolPP-GlcNAc2Man5, produced by ALG11, into the ER lumen where dolichol-linked oligosaccharides assembly continues. However, the intramembrane lipid transporter activity could not be confirmed in vitro.</text>
</comment>
<dbReference type="Proteomes" id="UP000076078">
    <property type="component" value="Unassembled WGS sequence"/>
</dbReference>
<feature type="transmembrane region" description="Helical" evidence="9">
    <location>
        <begin position="199"/>
        <end position="218"/>
    </location>
</feature>
<keyword evidence="11" id="KW-1185">Reference proteome</keyword>
<dbReference type="OrthoDB" id="9979195at2759"/>
<evidence type="ECO:0000313" key="10">
    <source>
        <dbReference type="EMBL" id="KYQ94054.1"/>
    </source>
</evidence>
<protein>
    <recommendedName>
        <fullName evidence="9">Protein RFT1 homolog</fullName>
    </recommendedName>
</protein>
<keyword evidence="5" id="KW-0256">Endoplasmic reticulum</keyword>
<accession>A0A151ZJR5</accession>
<keyword evidence="7 9" id="KW-0472">Membrane</keyword>
<evidence type="ECO:0000256" key="4">
    <source>
        <dbReference type="ARBA" id="ARBA00022692"/>
    </source>
</evidence>
<dbReference type="PANTHER" id="PTHR13117:SF5">
    <property type="entry name" value="PROTEIN RFT1 HOMOLOG"/>
    <property type="match status" value="1"/>
</dbReference>
<comment type="subcellular location">
    <subcellularLocation>
        <location evidence="1 9">Endoplasmic reticulum membrane</location>
        <topology evidence="1 9">Multi-pass membrane protein</topology>
    </subcellularLocation>
</comment>
<dbReference type="OMA" id="WPGKLFG"/>
<dbReference type="InParanoid" id="A0A151ZJR5"/>
<evidence type="ECO:0000256" key="8">
    <source>
        <dbReference type="ARBA" id="ARBA00045912"/>
    </source>
</evidence>
<evidence type="ECO:0000256" key="1">
    <source>
        <dbReference type="ARBA" id="ARBA00004477"/>
    </source>
</evidence>
<reference evidence="10 11" key="1">
    <citation type="submission" date="2015-12" db="EMBL/GenBank/DDBJ databases">
        <title>Dictyostelia acquired genes for synthesis and detection of signals that induce cell-type specialization by lateral gene transfer from prokaryotes.</title>
        <authorList>
            <person name="Gloeckner G."/>
            <person name="Schaap P."/>
        </authorList>
    </citation>
    <scope>NUCLEOTIDE SEQUENCE [LARGE SCALE GENOMIC DNA]</scope>
    <source>
        <strain evidence="10 11">TK</strain>
    </source>
</reference>
<evidence type="ECO:0000256" key="9">
    <source>
        <dbReference type="RuleBase" id="RU365067"/>
    </source>
</evidence>
<dbReference type="GO" id="GO:0034203">
    <property type="term" value="P:glycolipid translocation"/>
    <property type="evidence" value="ECO:0007669"/>
    <property type="project" value="TreeGrafter"/>
</dbReference>
<comment type="caution">
    <text evidence="10">The sequence shown here is derived from an EMBL/GenBank/DDBJ whole genome shotgun (WGS) entry which is preliminary data.</text>
</comment>
<feature type="transmembrane region" description="Helical" evidence="9">
    <location>
        <begin position="439"/>
        <end position="461"/>
    </location>
</feature>
<dbReference type="PANTHER" id="PTHR13117">
    <property type="entry name" value="ENDOPLASMIC RETICULUM MULTISPAN TRANSMEMBRANE PROTEIN-RELATED"/>
    <property type="match status" value="1"/>
</dbReference>
<name>A0A151ZJR5_TIELA</name>
<feature type="transmembrane region" description="Helical" evidence="9">
    <location>
        <begin position="379"/>
        <end position="403"/>
    </location>
</feature>
<comment type="pathway">
    <text evidence="2">Protein modification; protein glycosylation.</text>
</comment>
<comment type="similarity">
    <text evidence="3 9">Belongs to the RFT1 family.</text>
</comment>
<feature type="transmembrane region" description="Helical" evidence="9">
    <location>
        <begin position="44"/>
        <end position="63"/>
    </location>
</feature>
<evidence type="ECO:0000256" key="2">
    <source>
        <dbReference type="ARBA" id="ARBA00004922"/>
    </source>
</evidence>
<dbReference type="FunCoup" id="A0A151ZJR5">
    <property type="interactions" value="665"/>
</dbReference>
<evidence type="ECO:0000256" key="6">
    <source>
        <dbReference type="ARBA" id="ARBA00022989"/>
    </source>
</evidence>
<keyword evidence="4 9" id="KW-0812">Transmembrane</keyword>
<organism evidence="10 11">
    <name type="scientific">Tieghemostelium lacteum</name>
    <name type="common">Slime mold</name>
    <name type="synonym">Dictyostelium lacteum</name>
    <dbReference type="NCBI Taxonomy" id="361077"/>
    <lineage>
        <taxon>Eukaryota</taxon>
        <taxon>Amoebozoa</taxon>
        <taxon>Evosea</taxon>
        <taxon>Eumycetozoa</taxon>
        <taxon>Dictyostelia</taxon>
        <taxon>Dictyosteliales</taxon>
        <taxon>Raperosteliaceae</taxon>
        <taxon>Tieghemostelium</taxon>
    </lineage>
</organism>
<evidence type="ECO:0000256" key="7">
    <source>
        <dbReference type="ARBA" id="ARBA00023136"/>
    </source>
</evidence>
<sequence length="471" mass="53481">MSKSKNVLESGAIGVMYLVGLQIVSRGFTFIFNTIMVAKVDSEVLGVAMIQFQLLASLILFLSREAIRRTCIRLDLSDNSSSSNNKLNSDSLKIEKIQLFVNLSWIILPVGIILSILFEYYFSTSDNVSNSVENYYIGLRLFTYASLLELASEPVYILATNLLLFKVRSLVEGTALFMKTFTTYYFVVYKNYGLKGFGYSQLSYSLVLVIGYYGYFIIDTIRNGNNKNQENLITSLSQLLPKKTVLSHRWFDSSAIRMTMLYTWQSIQKLVLTEGEKFVLYLSESLLNQAIFSVVSALGSLAARFLFQPIEESCFSMFPKLYKATTDSDKSKDKENVKILALIMKFMIIIALLFVSFGPNYSDLLLNLLYANKFAATNAGAVLGVYCLYVGFLAINGVSEAFVHSVSREDQLKTLNWFLFLIGITYLGLTFILSKYYQMIGIILANCLSMHLFTFNLFYIYTNILLYRYVI</sequence>
<dbReference type="EMBL" id="LODT01000022">
    <property type="protein sequence ID" value="KYQ94054.1"/>
    <property type="molecule type" value="Genomic_DNA"/>
</dbReference>
<dbReference type="InterPro" id="IPR007594">
    <property type="entry name" value="RFT1"/>
</dbReference>